<dbReference type="EC" id="2.3.-.-" evidence="4"/>
<dbReference type="PANTHER" id="PTHR43877">
    <property type="entry name" value="AMINOALKYLPHOSPHONATE N-ACETYLTRANSFERASE-RELATED-RELATED"/>
    <property type="match status" value="1"/>
</dbReference>
<dbReference type="EMBL" id="JBGGTQ010000004">
    <property type="protein sequence ID" value="MEZ0492385.1"/>
    <property type="molecule type" value="Genomic_DNA"/>
</dbReference>
<sequence length="158" mass="17112">MSGAVSGVRVQERKAGDPDLDALVTAAVAELNRRYRDPGDPWEDYPLTGEVSFHVATVDGVPAGCIARVAVDEPGWTRTAEMKRVFVQERFRGRGVATALVAAFEVAAREAGARRVRLETGTRQPEAMALYEALGYARTANFGPWADSPLSVCYAKNL</sequence>
<protein>
    <submittedName>
        <fullName evidence="4">GNAT family N-acetyltransferase</fullName>
        <ecNumber evidence="4">2.3.-.-</ecNumber>
    </submittedName>
</protein>
<dbReference type="RefSeq" id="WP_432526126.1">
    <property type="nucleotide sequence ID" value="NZ_JBJLRC010000033.1"/>
</dbReference>
<dbReference type="Proteomes" id="UP001566476">
    <property type="component" value="Unassembled WGS sequence"/>
</dbReference>
<keyword evidence="1 4" id="KW-0808">Transferase</keyword>
<accession>A0ABV4I2Y5</accession>
<gene>
    <name evidence="4" type="ORF">AB2L28_09050</name>
</gene>
<dbReference type="PROSITE" id="PS51186">
    <property type="entry name" value="GNAT"/>
    <property type="match status" value="1"/>
</dbReference>
<evidence type="ECO:0000259" key="3">
    <source>
        <dbReference type="PROSITE" id="PS51186"/>
    </source>
</evidence>
<dbReference type="Gene3D" id="3.40.630.30">
    <property type="match status" value="1"/>
</dbReference>
<proteinExistence type="predicted"/>
<evidence type="ECO:0000256" key="2">
    <source>
        <dbReference type="ARBA" id="ARBA00023315"/>
    </source>
</evidence>
<evidence type="ECO:0000256" key="1">
    <source>
        <dbReference type="ARBA" id="ARBA00022679"/>
    </source>
</evidence>
<comment type="caution">
    <text evidence="4">The sequence shown here is derived from an EMBL/GenBank/DDBJ whole genome shotgun (WGS) entry which is preliminary data.</text>
</comment>
<dbReference type="Pfam" id="PF00583">
    <property type="entry name" value="Acetyltransf_1"/>
    <property type="match status" value="1"/>
</dbReference>
<dbReference type="GO" id="GO:0016746">
    <property type="term" value="F:acyltransferase activity"/>
    <property type="evidence" value="ECO:0007669"/>
    <property type="project" value="UniProtKB-KW"/>
</dbReference>
<keyword evidence="2 4" id="KW-0012">Acyltransferase</keyword>
<dbReference type="InterPro" id="IPR050832">
    <property type="entry name" value="Bact_Acetyltransf"/>
</dbReference>
<dbReference type="InterPro" id="IPR000182">
    <property type="entry name" value="GNAT_dom"/>
</dbReference>
<dbReference type="CDD" id="cd04301">
    <property type="entry name" value="NAT_SF"/>
    <property type="match status" value="1"/>
</dbReference>
<dbReference type="InterPro" id="IPR016181">
    <property type="entry name" value="Acyl_CoA_acyltransferase"/>
</dbReference>
<keyword evidence="5" id="KW-1185">Reference proteome</keyword>
<evidence type="ECO:0000313" key="5">
    <source>
        <dbReference type="Proteomes" id="UP001566476"/>
    </source>
</evidence>
<dbReference type="PANTHER" id="PTHR43877:SF2">
    <property type="entry name" value="AMINOALKYLPHOSPHONATE N-ACETYLTRANSFERASE-RELATED"/>
    <property type="match status" value="1"/>
</dbReference>
<feature type="domain" description="N-acetyltransferase" evidence="3">
    <location>
        <begin position="15"/>
        <end position="158"/>
    </location>
</feature>
<reference evidence="4 5" key="1">
    <citation type="submission" date="2024-07" db="EMBL/GenBank/DDBJ databases">
        <authorList>
            <person name="Thanompreechachai J."/>
            <person name="Duangmal K."/>
        </authorList>
    </citation>
    <scope>NUCLEOTIDE SEQUENCE [LARGE SCALE GENOMIC DNA]</scope>
    <source>
        <strain evidence="4 5">TBRC 1896</strain>
    </source>
</reference>
<dbReference type="SUPFAM" id="SSF55729">
    <property type="entry name" value="Acyl-CoA N-acyltransferases (Nat)"/>
    <property type="match status" value="1"/>
</dbReference>
<name>A0ABV4I2Y5_9ACTN</name>
<organism evidence="4 5">
    <name type="scientific">Kineococcus mangrovi</name>
    <dbReference type="NCBI Taxonomy" id="1660183"/>
    <lineage>
        <taxon>Bacteria</taxon>
        <taxon>Bacillati</taxon>
        <taxon>Actinomycetota</taxon>
        <taxon>Actinomycetes</taxon>
        <taxon>Kineosporiales</taxon>
        <taxon>Kineosporiaceae</taxon>
        <taxon>Kineococcus</taxon>
    </lineage>
</organism>
<evidence type="ECO:0000313" key="4">
    <source>
        <dbReference type="EMBL" id="MEZ0492385.1"/>
    </source>
</evidence>